<keyword evidence="11 13" id="KW-0443">Lipid metabolism</keyword>
<dbReference type="PANTHER" id="PTHR42724">
    <property type="entry name" value="TETRAACYLDISACCHARIDE 4'-KINASE"/>
    <property type="match status" value="1"/>
</dbReference>
<dbReference type="PANTHER" id="PTHR42724:SF1">
    <property type="entry name" value="TETRAACYLDISACCHARIDE 4'-KINASE, MITOCHONDRIAL-RELATED"/>
    <property type="match status" value="1"/>
</dbReference>
<name>A0A1F6G628_9PROT</name>
<dbReference type="GO" id="GO:0005524">
    <property type="term" value="F:ATP binding"/>
    <property type="evidence" value="ECO:0007669"/>
    <property type="project" value="UniProtKB-UniRule"/>
</dbReference>
<keyword evidence="9 13" id="KW-0418">Kinase</keyword>
<dbReference type="SUPFAM" id="SSF52540">
    <property type="entry name" value="P-loop containing nucleoside triphosphate hydrolases"/>
    <property type="match status" value="1"/>
</dbReference>
<keyword evidence="7 13" id="KW-0808">Transferase</keyword>
<evidence type="ECO:0000256" key="13">
    <source>
        <dbReference type="HAMAP-Rule" id="MF_00409"/>
    </source>
</evidence>
<comment type="caution">
    <text evidence="14">The sequence shown here is derived from an EMBL/GenBank/DDBJ whole genome shotgun (WGS) entry which is preliminary data.</text>
</comment>
<evidence type="ECO:0000256" key="12">
    <source>
        <dbReference type="ARBA" id="ARBA00029757"/>
    </source>
</evidence>
<evidence type="ECO:0000256" key="6">
    <source>
        <dbReference type="ARBA" id="ARBA00022556"/>
    </source>
</evidence>
<dbReference type="Proteomes" id="UP000178449">
    <property type="component" value="Unassembled WGS sequence"/>
</dbReference>
<dbReference type="AlphaFoldDB" id="A0A1F6G628"/>
<dbReference type="GO" id="GO:0009029">
    <property type="term" value="F:lipid-A 4'-kinase activity"/>
    <property type="evidence" value="ECO:0007669"/>
    <property type="project" value="UniProtKB-UniRule"/>
</dbReference>
<organism evidence="14 15">
    <name type="scientific">Candidatus Lambdaproteobacteria bacterium RIFOXYD2_FULL_50_16</name>
    <dbReference type="NCBI Taxonomy" id="1817772"/>
    <lineage>
        <taxon>Bacteria</taxon>
        <taxon>Pseudomonadati</taxon>
        <taxon>Pseudomonadota</taxon>
        <taxon>Candidatus Lambdaproteobacteria</taxon>
    </lineage>
</organism>
<dbReference type="InterPro" id="IPR027417">
    <property type="entry name" value="P-loop_NTPase"/>
</dbReference>
<dbReference type="UniPathway" id="UPA00359">
    <property type="reaction ID" value="UER00482"/>
</dbReference>
<dbReference type="EMBL" id="MFNE01000047">
    <property type="protein sequence ID" value="OGG93552.1"/>
    <property type="molecule type" value="Genomic_DNA"/>
</dbReference>
<comment type="pathway">
    <text evidence="2 13">Glycolipid biosynthesis; lipid IV(A) biosynthesis; lipid IV(A) from (3R)-3-hydroxytetradecanoyl-[acyl-carrier-protein] and UDP-N-acetyl-alpha-D-glucosamine: step 6/6.</text>
</comment>
<reference evidence="14 15" key="1">
    <citation type="journal article" date="2016" name="Nat. Commun.">
        <title>Thousands of microbial genomes shed light on interconnected biogeochemical processes in an aquifer system.</title>
        <authorList>
            <person name="Anantharaman K."/>
            <person name="Brown C.T."/>
            <person name="Hug L.A."/>
            <person name="Sharon I."/>
            <person name="Castelle C.J."/>
            <person name="Probst A.J."/>
            <person name="Thomas B.C."/>
            <person name="Singh A."/>
            <person name="Wilkins M.J."/>
            <person name="Karaoz U."/>
            <person name="Brodie E.L."/>
            <person name="Williams K.H."/>
            <person name="Hubbard S.S."/>
            <person name="Banfield J.F."/>
        </authorList>
    </citation>
    <scope>NUCLEOTIDE SEQUENCE [LARGE SCALE GENOMIC DNA]</scope>
</reference>
<proteinExistence type="inferred from homology"/>
<protein>
    <recommendedName>
        <fullName evidence="4 13">Tetraacyldisaccharide 4'-kinase</fullName>
        <ecNumber evidence="3 13">2.7.1.130</ecNumber>
    </recommendedName>
    <alternativeName>
        <fullName evidence="12 13">Lipid A 4'-kinase</fullName>
    </alternativeName>
</protein>
<dbReference type="NCBIfam" id="TIGR00682">
    <property type="entry name" value="lpxK"/>
    <property type="match status" value="1"/>
</dbReference>
<dbReference type="STRING" id="1817772.A2527_11635"/>
<dbReference type="GO" id="GO:0005886">
    <property type="term" value="C:plasma membrane"/>
    <property type="evidence" value="ECO:0007669"/>
    <property type="project" value="TreeGrafter"/>
</dbReference>
<accession>A0A1F6G628</accession>
<evidence type="ECO:0000256" key="8">
    <source>
        <dbReference type="ARBA" id="ARBA00022741"/>
    </source>
</evidence>
<evidence type="ECO:0000256" key="3">
    <source>
        <dbReference type="ARBA" id="ARBA00012071"/>
    </source>
</evidence>
<sequence>MKVDLRTSFIWRVLITPLAWVYRVLYYLRAFYAWGWVQPYQAKIPVISVGNLSVGGTGKTPLIDWLVGYLEEEGFKVGLLSRGYRRQTTESLLLRPGAKTLGGPEFYGDEPWFLAGKHPRLTLAIDSRRDRGSREIEGEVDLLLLDDGFQQLYQKVDLNLVLFDASFGLGNGGLLPAGPLREPLSALKRADALVLTKTNLGDPRSLQNRLAPHLPNGVPTFHLVYQPVGVLDWDQRQLLKLDSLPQVRWLAFCGIGNPMGFRRALNEAGIEPCDFIVLADHQHFDLGLAESLKERAQKMGAVLIGTQKDGVKLDNLKNSLGPVYLLVMELGVPEEFKTFIKQKLAKMEPGA</sequence>
<evidence type="ECO:0000256" key="7">
    <source>
        <dbReference type="ARBA" id="ARBA00022679"/>
    </source>
</evidence>
<evidence type="ECO:0000256" key="9">
    <source>
        <dbReference type="ARBA" id="ARBA00022777"/>
    </source>
</evidence>
<keyword evidence="5 13" id="KW-0444">Lipid biosynthesis</keyword>
<dbReference type="GO" id="GO:0009245">
    <property type="term" value="P:lipid A biosynthetic process"/>
    <property type="evidence" value="ECO:0007669"/>
    <property type="project" value="UniProtKB-UniRule"/>
</dbReference>
<evidence type="ECO:0000313" key="15">
    <source>
        <dbReference type="Proteomes" id="UP000178449"/>
    </source>
</evidence>
<dbReference type="GO" id="GO:0009244">
    <property type="term" value="P:lipopolysaccharide core region biosynthetic process"/>
    <property type="evidence" value="ECO:0007669"/>
    <property type="project" value="TreeGrafter"/>
</dbReference>
<keyword evidence="6 13" id="KW-0441">Lipid A biosynthesis</keyword>
<evidence type="ECO:0000256" key="4">
    <source>
        <dbReference type="ARBA" id="ARBA00016436"/>
    </source>
</evidence>
<evidence type="ECO:0000256" key="10">
    <source>
        <dbReference type="ARBA" id="ARBA00022840"/>
    </source>
</evidence>
<comment type="similarity">
    <text evidence="13">Belongs to the LpxK family.</text>
</comment>
<feature type="binding site" evidence="13">
    <location>
        <begin position="53"/>
        <end position="60"/>
    </location>
    <ligand>
        <name>ATP</name>
        <dbReference type="ChEBI" id="CHEBI:30616"/>
    </ligand>
</feature>
<dbReference type="EC" id="2.7.1.130" evidence="3 13"/>
<gene>
    <name evidence="13" type="primary">lpxK</name>
    <name evidence="14" type="ORF">A2527_11635</name>
</gene>
<dbReference type="Pfam" id="PF02606">
    <property type="entry name" value="LpxK"/>
    <property type="match status" value="1"/>
</dbReference>
<evidence type="ECO:0000256" key="2">
    <source>
        <dbReference type="ARBA" id="ARBA00004870"/>
    </source>
</evidence>
<dbReference type="InterPro" id="IPR003758">
    <property type="entry name" value="LpxK"/>
</dbReference>
<evidence type="ECO:0000256" key="1">
    <source>
        <dbReference type="ARBA" id="ARBA00002274"/>
    </source>
</evidence>
<evidence type="ECO:0000256" key="11">
    <source>
        <dbReference type="ARBA" id="ARBA00023098"/>
    </source>
</evidence>
<comment type="function">
    <text evidence="1 13">Transfers the gamma-phosphate of ATP to the 4'-position of a tetraacyldisaccharide 1-phosphate intermediate (termed DS-1-P) to form tetraacyldisaccharide 1,4'-bis-phosphate (lipid IVA).</text>
</comment>
<dbReference type="HAMAP" id="MF_00409">
    <property type="entry name" value="LpxK"/>
    <property type="match status" value="1"/>
</dbReference>
<evidence type="ECO:0000256" key="5">
    <source>
        <dbReference type="ARBA" id="ARBA00022516"/>
    </source>
</evidence>
<comment type="catalytic activity">
    <reaction evidence="13">
        <text>a lipid A disaccharide + ATP = a lipid IVA + ADP + H(+)</text>
        <dbReference type="Rhea" id="RHEA:67840"/>
        <dbReference type="ChEBI" id="CHEBI:15378"/>
        <dbReference type="ChEBI" id="CHEBI:30616"/>
        <dbReference type="ChEBI" id="CHEBI:176343"/>
        <dbReference type="ChEBI" id="CHEBI:176425"/>
        <dbReference type="ChEBI" id="CHEBI:456216"/>
        <dbReference type="EC" id="2.7.1.130"/>
    </reaction>
</comment>
<keyword evidence="8 13" id="KW-0547">Nucleotide-binding</keyword>
<keyword evidence="10 13" id="KW-0067">ATP-binding</keyword>
<evidence type="ECO:0000313" key="14">
    <source>
        <dbReference type="EMBL" id="OGG93552.1"/>
    </source>
</evidence>